<evidence type="ECO:0000313" key="3">
    <source>
        <dbReference type="Proteomes" id="UP000618795"/>
    </source>
</evidence>
<dbReference type="AlphaFoldDB" id="A0A918IJN5"/>
<dbReference type="GO" id="GO:0016491">
    <property type="term" value="F:oxidoreductase activity"/>
    <property type="evidence" value="ECO:0007669"/>
    <property type="project" value="InterPro"/>
</dbReference>
<dbReference type="PANTHER" id="PTHR38663">
    <property type="match status" value="1"/>
</dbReference>
<dbReference type="Gene3D" id="3.50.50.60">
    <property type="entry name" value="FAD/NAD(P)-binding domain"/>
    <property type="match status" value="1"/>
</dbReference>
<evidence type="ECO:0000259" key="1">
    <source>
        <dbReference type="Pfam" id="PF07992"/>
    </source>
</evidence>
<evidence type="ECO:0000313" key="2">
    <source>
        <dbReference type="EMBL" id="GGV28413.1"/>
    </source>
</evidence>
<organism evidence="2 3">
    <name type="scientific">Streptomyces filipinensis</name>
    <dbReference type="NCBI Taxonomy" id="66887"/>
    <lineage>
        <taxon>Bacteria</taxon>
        <taxon>Bacillati</taxon>
        <taxon>Actinomycetota</taxon>
        <taxon>Actinomycetes</taxon>
        <taxon>Kitasatosporales</taxon>
        <taxon>Streptomycetaceae</taxon>
        <taxon>Streptomyces</taxon>
    </lineage>
</organism>
<dbReference type="RefSeq" id="WP_191878459.1">
    <property type="nucleotide sequence ID" value="NZ_BMTD01000034.1"/>
</dbReference>
<dbReference type="PRINTS" id="PR00469">
    <property type="entry name" value="PNDRDTASEII"/>
</dbReference>
<accession>A0A918IJN5</accession>
<dbReference type="Pfam" id="PF07992">
    <property type="entry name" value="Pyr_redox_2"/>
    <property type="match status" value="1"/>
</dbReference>
<dbReference type="PANTHER" id="PTHR38663:SF1">
    <property type="entry name" value="L-ORNITHINE N(5)-MONOOXYGENASE"/>
    <property type="match status" value="1"/>
</dbReference>
<protein>
    <submittedName>
        <fullName evidence="2">Oxidoreductase</fullName>
    </submittedName>
</protein>
<comment type="caution">
    <text evidence="2">The sequence shown here is derived from an EMBL/GenBank/DDBJ whole genome shotgun (WGS) entry which is preliminary data.</text>
</comment>
<feature type="domain" description="FAD/NAD(P)-binding" evidence="1">
    <location>
        <begin position="8"/>
        <end position="351"/>
    </location>
</feature>
<gene>
    <name evidence="2" type="ORF">GCM10010260_80980</name>
</gene>
<reference evidence="2" key="1">
    <citation type="journal article" date="2014" name="Int. J. Syst. Evol. Microbiol.">
        <title>Complete genome sequence of Corynebacterium casei LMG S-19264T (=DSM 44701T), isolated from a smear-ripened cheese.</title>
        <authorList>
            <consortium name="US DOE Joint Genome Institute (JGI-PGF)"/>
            <person name="Walter F."/>
            <person name="Albersmeier A."/>
            <person name="Kalinowski J."/>
            <person name="Ruckert C."/>
        </authorList>
    </citation>
    <scope>NUCLEOTIDE SEQUENCE</scope>
    <source>
        <strain evidence="2">JCM 4369</strain>
    </source>
</reference>
<reference evidence="2" key="2">
    <citation type="submission" date="2020-09" db="EMBL/GenBank/DDBJ databases">
        <authorList>
            <person name="Sun Q."/>
            <person name="Ohkuma M."/>
        </authorList>
    </citation>
    <scope>NUCLEOTIDE SEQUENCE</scope>
    <source>
        <strain evidence="2">JCM 4369</strain>
    </source>
</reference>
<keyword evidence="3" id="KW-1185">Reference proteome</keyword>
<sequence>MDETLSTDVLVVGAGPFGLSAAALARDHGIDALVVGRPMGFWHDHMPDGMLLRSGVDWHLDAAGVHTFQAFLEERGLAGDEVLPVPVGLFREYGEWFCRVKQVPVRTGLVRDIARRETGFEAELADGGRLRAEVVVAAPGVSYFRRLPAWAADVSARRAAHSCDLVRFDGLAGRRVLIVGGRQSAYEWAALLAEHDAEHVDVVHRHPVPRFEPVSWAFFDDYVDSTLQVTGWWRRLTATEREAIDMRCWRAGRATLEPWLPARLDPAVVHLWPDTDVVNVDGGAGCDTVQVTLSNSETLTADQVVFATGYAPDLARVPYLAGLLEQIATRNGFPVLDENFQTAVPGLYLTGFAATQDFGPFLGFVKAAPAAATILLRHLQARWA</sequence>
<proteinExistence type="predicted"/>
<dbReference type="EMBL" id="BMTD01000034">
    <property type="protein sequence ID" value="GGV28413.1"/>
    <property type="molecule type" value="Genomic_DNA"/>
</dbReference>
<dbReference type="InterPro" id="IPR036188">
    <property type="entry name" value="FAD/NAD-bd_sf"/>
</dbReference>
<dbReference type="PRINTS" id="PR00368">
    <property type="entry name" value="FADPNR"/>
</dbReference>
<dbReference type="SUPFAM" id="SSF51905">
    <property type="entry name" value="FAD/NAD(P)-binding domain"/>
    <property type="match status" value="1"/>
</dbReference>
<dbReference type="Proteomes" id="UP000618795">
    <property type="component" value="Unassembled WGS sequence"/>
</dbReference>
<dbReference type="InterPro" id="IPR023753">
    <property type="entry name" value="FAD/NAD-binding_dom"/>
</dbReference>
<name>A0A918IJN5_9ACTN</name>